<accession>A0AAD4T9F1</accession>
<dbReference type="PANTHER" id="PTHR31676:SF96">
    <property type="entry name" value="EXPRESSED PROTEIN"/>
    <property type="match status" value="1"/>
</dbReference>
<reference evidence="2" key="1">
    <citation type="submission" date="2022-04" db="EMBL/GenBank/DDBJ databases">
        <title>A functionally conserved STORR gene fusion in Papaver species that diverged 16.8 million years ago.</title>
        <authorList>
            <person name="Catania T."/>
        </authorList>
    </citation>
    <scope>NUCLEOTIDE SEQUENCE</scope>
    <source>
        <strain evidence="2">S-188037</strain>
    </source>
</reference>
<evidence type="ECO:0000313" key="3">
    <source>
        <dbReference type="Proteomes" id="UP001202328"/>
    </source>
</evidence>
<evidence type="ECO:0000313" key="2">
    <source>
        <dbReference type="EMBL" id="KAI3949140.1"/>
    </source>
</evidence>
<gene>
    <name evidence="2" type="ORF">MKW98_026520</name>
</gene>
<dbReference type="AlphaFoldDB" id="A0AAD4T9F1"/>
<dbReference type="Gene3D" id="2.30.240.10">
    <property type="entry name" value="At5g01610-like"/>
    <property type="match status" value="1"/>
</dbReference>
<dbReference type="Pfam" id="PF04398">
    <property type="entry name" value="DUF538"/>
    <property type="match status" value="1"/>
</dbReference>
<evidence type="ECO:0008006" key="4">
    <source>
        <dbReference type="Google" id="ProtNLM"/>
    </source>
</evidence>
<dbReference type="InterPro" id="IPR007493">
    <property type="entry name" value="DUF538"/>
</dbReference>
<sequence>MAIYQKRILSAIISFFLISLTTTHLQAIPITETNSIESNSDSPNVHELLPKFGFPKGLLPDGVKSYSLSENGDFEVELKHPCYVHFDTLVYYDKKITGTLKFGDIENISGIQAKKLFLWVTVTGMEVDSDPNFIDFHVGILSERLPAEQFQSIPSCSRKACRENILDDLVSEV</sequence>
<dbReference type="InterPro" id="IPR036758">
    <property type="entry name" value="At5g01610-like"/>
</dbReference>
<keyword evidence="1" id="KW-0732">Signal</keyword>
<dbReference type="PANTHER" id="PTHR31676">
    <property type="entry name" value="T31J12.3 PROTEIN-RELATED"/>
    <property type="match status" value="1"/>
</dbReference>
<name>A0AAD4T9F1_9MAGN</name>
<comment type="caution">
    <text evidence="2">The sequence shown here is derived from an EMBL/GenBank/DDBJ whole genome shotgun (WGS) entry which is preliminary data.</text>
</comment>
<dbReference type="SUPFAM" id="SSF141562">
    <property type="entry name" value="At5g01610-like"/>
    <property type="match status" value="1"/>
</dbReference>
<protein>
    <recommendedName>
        <fullName evidence="4">DUF538 family protein</fullName>
    </recommendedName>
</protein>
<organism evidence="2 3">
    <name type="scientific">Papaver atlanticum</name>
    <dbReference type="NCBI Taxonomy" id="357466"/>
    <lineage>
        <taxon>Eukaryota</taxon>
        <taxon>Viridiplantae</taxon>
        <taxon>Streptophyta</taxon>
        <taxon>Embryophyta</taxon>
        <taxon>Tracheophyta</taxon>
        <taxon>Spermatophyta</taxon>
        <taxon>Magnoliopsida</taxon>
        <taxon>Ranunculales</taxon>
        <taxon>Papaveraceae</taxon>
        <taxon>Papaveroideae</taxon>
        <taxon>Papaver</taxon>
    </lineage>
</organism>
<proteinExistence type="predicted"/>
<dbReference type="Proteomes" id="UP001202328">
    <property type="component" value="Unassembled WGS sequence"/>
</dbReference>
<evidence type="ECO:0000256" key="1">
    <source>
        <dbReference type="SAM" id="SignalP"/>
    </source>
</evidence>
<feature type="chain" id="PRO_5042084305" description="DUF538 family protein" evidence="1">
    <location>
        <begin position="28"/>
        <end position="173"/>
    </location>
</feature>
<dbReference type="EMBL" id="JAJJMB010003182">
    <property type="protein sequence ID" value="KAI3949140.1"/>
    <property type="molecule type" value="Genomic_DNA"/>
</dbReference>
<feature type="signal peptide" evidence="1">
    <location>
        <begin position="1"/>
        <end position="27"/>
    </location>
</feature>
<keyword evidence="3" id="KW-1185">Reference proteome</keyword>